<dbReference type="InterPro" id="IPR005297">
    <property type="entry name" value="Lipoprotein_repeat"/>
</dbReference>
<evidence type="ECO:0000313" key="2">
    <source>
        <dbReference type="EMBL" id="GHB20827.1"/>
    </source>
</evidence>
<evidence type="ECO:0000256" key="1">
    <source>
        <dbReference type="SAM" id="SignalP"/>
    </source>
</evidence>
<evidence type="ECO:0008006" key="4">
    <source>
        <dbReference type="Google" id="ProtNLM"/>
    </source>
</evidence>
<name>A0ABQ3DYY3_9HYPH</name>
<proteinExistence type="predicted"/>
<dbReference type="Proteomes" id="UP000637980">
    <property type="component" value="Unassembled WGS sequence"/>
</dbReference>
<dbReference type="InterPro" id="IPR014558">
    <property type="entry name" value="UCP029720"/>
</dbReference>
<comment type="caution">
    <text evidence="2">The sequence shown here is derived from an EMBL/GenBank/DDBJ whole genome shotgun (WGS) entry which is preliminary data.</text>
</comment>
<dbReference type="EMBL" id="BMXE01000001">
    <property type="protein sequence ID" value="GHB20827.1"/>
    <property type="molecule type" value="Genomic_DNA"/>
</dbReference>
<evidence type="ECO:0000313" key="3">
    <source>
        <dbReference type="Proteomes" id="UP000637980"/>
    </source>
</evidence>
<reference evidence="3" key="1">
    <citation type="journal article" date="2019" name="Int. J. Syst. Evol. Microbiol.">
        <title>The Global Catalogue of Microorganisms (GCM) 10K type strain sequencing project: providing services to taxonomists for standard genome sequencing and annotation.</title>
        <authorList>
            <consortium name="The Broad Institute Genomics Platform"/>
            <consortium name="The Broad Institute Genome Sequencing Center for Infectious Disease"/>
            <person name="Wu L."/>
            <person name="Ma J."/>
        </authorList>
    </citation>
    <scope>NUCLEOTIDE SEQUENCE [LARGE SCALE GENOMIC DNA]</scope>
    <source>
        <strain evidence="3">KCTC 12861</strain>
    </source>
</reference>
<feature type="signal peptide" evidence="1">
    <location>
        <begin position="1"/>
        <end position="21"/>
    </location>
</feature>
<dbReference type="Pfam" id="PF03640">
    <property type="entry name" value="Lipoprotein_15"/>
    <property type="match status" value="2"/>
</dbReference>
<feature type="chain" id="PRO_5046378646" description="Lipoprotein" evidence="1">
    <location>
        <begin position="22"/>
        <end position="128"/>
    </location>
</feature>
<sequence>MPRLLLSAAVLVLFSAASAFAAPPPQVGDTSKGQTLTDDSGMTLYIYSDDPSGQSTCDHLCAFLWPPYEADEGASAEGDYSLVTRSDGTQQWAYDGKPLYTYRLDTAPGDISGDGVLNEWSVAQPSGS</sequence>
<keyword evidence="3" id="KW-1185">Reference proteome</keyword>
<keyword evidence="1" id="KW-0732">Signal</keyword>
<organism evidence="2 3">
    <name type="scientific">Pseudovibrio japonicus</name>
    <dbReference type="NCBI Taxonomy" id="366534"/>
    <lineage>
        <taxon>Bacteria</taxon>
        <taxon>Pseudomonadati</taxon>
        <taxon>Pseudomonadota</taxon>
        <taxon>Alphaproteobacteria</taxon>
        <taxon>Hyphomicrobiales</taxon>
        <taxon>Stappiaceae</taxon>
        <taxon>Pseudovibrio</taxon>
    </lineage>
</organism>
<dbReference type="RefSeq" id="WP_189435241.1">
    <property type="nucleotide sequence ID" value="NZ_BMXE01000001.1"/>
</dbReference>
<dbReference type="PIRSF" id="PIRSF029720">
    <property type="entry name" value="UCP029720"/>
    <property type="match status" value="1"/>
</dbReference>
<protein>
    <recommendedName>
        <fullName evidence="4">Lipoprotein</fullName>
    </recommendedName>
</protein>
<gene>
    <name evidence="2" type="ORF">GCM10007094_06080</name>
</gene>
<dbReference type="PANTHER" id="PTHR39335">
    <property type="entry name" value="BLL4220 PROTEIN"/>
    <property type="match status" value="1"/>
</dbReference>
<accession>A0ABQ3DYY3</accession>
<dbReference type="PANTHER" id="PTHR39335:SF1">
    <property type="entry name" value="BLL4220 PROTEIN"/>
    <property type="match status" value="1"/>
</dbReference>